<dbReference type="GO" id="GO:0003954">
    <property type="term" value="F:NADH dehydrogenase activity"/>
    <property type="evidence" value="ECO:0007669"/>
    <property type="project" value="TreeGrafter"/>
</dbReference>
<dbReference type="GO" id="GO:0015990">
    <property type="term" value="P:electron transport coupled proton transport"/>
    <property type="evidence" value="ECO:0007669"/>
    <property type="project" value="TreeGrafter"/>
</dbReference>
<keyword evidence="2 5" id="KW-0812">Transmembrane</keyword>
<dbReference type="PANTHER" id="PTHR42829">
    <property type="entry name" value="NADH-UBIQUINONE OXIDOREDUCTASE CHAIN 5"/>
    <property type="match status" value="1"/>
</dbReference>
<evidence type="ECO:0000256" key="4">
    <source>
        <dbReference type="ARBA" id="ARBA00023136"/>
    </source>
</evidence>
<dbReference type="GO" id="GO:0016020">
    <property type="term" value="C:membrane"/>
    <property type="evidence" value="ECO:0007669"/>
    <property type="project" value="UniProtKB-SubCell"/>
</dbReference>
<feature type="transmembrane region" description="Helical" evidence="6">
    <location>
        <begin position="370"/>
        <end position="391"/>
    </location>
</feature>
<evidence type="ECO:0000259" key="8">
    <source>
        <dbReference type="Pfam" id="PF00662"/>
    </source>
</evidence>
<feature type="transmembrane region" description="Helical" evidence="6">
    <location>
        <begin position="6"/>
        <end position="24"/>
    </location>
</feature>
<feature type="domain" description="NADH-Ubiquinone oxidoreductase (complex I) chain 5 N-terminal" evidence="8">
    <location>
        <begin position="65"/>
        <end position="102"/>
    </location>
</feature>
<feature type="transmembrane region" description="Helical" evidence="6">
    <location>
        <begin position="397"/>
        <end position="419"/>
    </location>
</feature>
<sequence length="536" mass="60481">MEKLVLLIPFIPIVIALLIGFLNQKILMPKVSLFFSSGVALLGLYGTYYVMTTDEVIHGFGGLLVFNELSSILVPYVAILGLVIRKYSTKYMWDEPGYKRFFILLNFIFAAIYLLVMSNNLIVLAIAWQLMSISLYLLITFNVESKSAIKNGGWTMLIHKLADLFFIIAVILTYKVFESFDLEELSQIWLKMSEAGGIENPLIYVIGFLFLFAAMMKSAIIPFHLWLPYTSEAPTPVSALMHAGVVNVGGILLNKMAFLLLLTPAVLNVAFVMGLITAIGASILMLAVSDIKRSLGYSTVGQMGYMIMEVGLGAFSLAIYHLMVHGIFKASLFLESGSLINSARQEPNIPRRLSHELFWKEKPQYNSINMFRMIAFFTVLPVVAFIGIKLLLGEDLFHFNASILILAFAWLTGTQLFLSFFEVSKANSPKVILGVISSFIIVLFTYEFIGLSLEHYLYGQYGILFYEVATLHVSGTMTLFMLVAVMVIGWYFTYKQHYVGIPIGEHKPNKSKWRIYKILAKEGYISDMYIKYFKIF</sequence>
<dbReference type="GO" id="GO:0042773">
    <property type="term" value="P:ATP synthesis coupled electron transport"/>
    <property type="evidence" value="ECO:0007669"/>
    <property type="project" value="InterPro"/>
</dbReference>
<feature type="transmembrane region" description="Helical" evidence="6">
    <location>
        <begin position="122"/>
        <end position="141"/>
    </location>
</feature>
<accession>A0A6S6SD32</accession>
<evidence type="ECO:0000256" key="1">
    <source>
        <dbReference type="ARBA" id="ARBA00004127"/>
    </source>
</evidence>
<keyword evidence="4 6" id="KW-0472">Membrane</keyword>
<evidence type="ECO:0000313" key="9">
    <source>
        <dbReference type="EMBL" id="CAA6806233.1"/>
    </source>
</evidence>
<feature type="domain" description="NADH:quinone oxidoreductase/Mrp antiporter transmembrane" evidence="7">
    <location>
        <begin position="118"/>
        <end position="407"/>
    </location>
</feature>
<dbReference type="GO" id="GO:0012505">
    <property type="term" value="C:endomembrane system"/>
    <property type="evidence" value="ECO:0007669"/>
    <property type="project" value="UniProtKB-SubCell"/>
</dbReference>
<protein>
    <submittedName>
        <fullName evidence="9">NADH dehydrogenase, subunit 5</fullName>
    </submittedName>
</protein>
<dbReference type="AlphaFoldDB" id="A0A6S6SD32"/>
<dbReference type="PRINTS" id="PR01434">
    <property type="entry name" value="NADHDHGNASE5"/>
</dbReference>
<dbReference type="InterPro" id="IPR003945">
    <property type="entry name" value="NU5C-like"/>
</dbReference>
<evidence type="ECO:0000256" key="3">
    <source>
        <dbReference type="ARBA" id="ARBA00022989"/>
    </source>
</evidence>
<dbReference type="InterPro" id="IPR001516">
    <property type="entry name" value="Proton_antipo_N"/>
</dbReference>
<feature type="transmembrane region" description="Helical" evidence="6">
    <location>
        <begin position="202"/>
        <end position="227"/>
    </location>
</feature>
<feature type="transmembrane region" description="Helical" evidence="6">
    <location>
        <begin position="267"/>
        <end position="288"/>
    </location>
</feature>
<gene>
    <name evidence="9" type="ORF">HELGO_WM3169</name>
</gene>
<dbReference type="PANTHER" id="PTHR42829:SF1">
    <property type="entry name" value="INORGANIC CARBON TRANSPORTER SUBUNIT DABB-RELATED"/>
    <property type="match status" value="1"/>
</dbReference>
<reference evidence="9" key="1">
    <citation type="submission" date="2020-01" db="EMBL/GenBank/DDBJ databases">
        <authorList>
            <person name="Meier V. D."/>
            <person name="Meier V D."/>
        </authorList>
    </citation>
    <scope>NUCLEOTIDE SEQUENCE</scope>
    <source>
        <strain evidence="9">HLG_WM_MAG_04</strain>
    </source>
</reference>
<evidence type="ECO:0000256" key="5">
    <source>
        <dbReference type="RuleBase" id="RU000320"/>
    </source>
</evidence>
<evidence type="ECO:0000256" key="2">
    <source>
        <dbReference type="ARBA" id="ARBA00022692"/>
    </source>
</evidence>
<feature type="transmembrane region" description="Helical" evidence="6">
    <location>
        <begin position="239"/>
        <end position="261"/>
    </location>
</feature>
<dbReference type="EMBL" id="CACVAX010000013">
    <property type="protein sequence ID" value="CAA6806233.1"/>
    <property type="molecule type" value="Genomic_DNA"/>
</dbReference>
<dbReference type="Pfam" id="PF00361">
    <property type="entry name" value="Proton_antipo_M"/>
    <property type="match status" value="1"/>
</dbReference>
<comment type="subcellular location">
    <subcellularLocation>
        <location evidence="1">Endomembrane system</location>
        <topology evidence="1">Multi-pass membrane protein</topology>
    </subcellularLocation>
    <subcellularLocation>
        <location evidence="5">Membrane</location>
        <topology evidence="5">Multi-pass membrane protein</topology>
    </subcellularLocation>
</comment>
<feature type="transmembrane region" description="Helical" evidence="6">
    <location>
        <begin position="300"/>
        <end position="320"/>
    </location>
</feature>
<feature type="transmembrane region" description="Helical" evidence="6">
    <location>
        <begin position="97"/>
        <end position="116"/>
    </location>
</feature>
<organism evidence="9">
    <name type="scientific">uncultured Sulfurovum sp</name>
    <dbReference type="NCBI Taxonomy" id="269237"/>
    <lineage>
        <taxon>Bacteria</taxon>
        <taxon>Pseudomonadati</taxon>
        <taxon>Campylobacterota</taxon>
        <taxon>Epsilonproteobacteria</taxon>
        <taxon>Campylobacterales</taxon>
        <taxon>Sulfurovaceae</taxon>
        <taxon>Sulfurovum</taxon>
        <taxon>environmental samples</taxon>
    </lineage>
</organism>
<dbReference type="Pfam" id="PF00662">
    <property type="entry name" value="Proton_antipo_N"/>
    <property type="match status" value="1"/>
</dbReference>
<feature type="transmembrane region" description="Helical" evidence="6">
    <location>
        <begin position="31"/>
        <end position="51"/>
    </location>
</feature>
<dbReference type="GO" id="GO:0008137">
    <property type="term" value="F:NADH dehydrogenase (ubiquinone) activity"/>
    <property type="evidence" value="ECO:0007669"/>
    <property type="project" value="InterPro"/>
</dbReference>
<dbReference type="InterPro" id="IPR001750">
    <property type="entry name" value="ND/Mrp_TM"/>
</dbReference>
<proteinExistence type="predicted"/>
<evidence type="ECO:0000259" key="7">
    <source>
        <dbReference type="Pfam" id="PF00361"/>
    </source>
</evidence>
<evidence type="ECO:0000256" key="6">
    <source>
        <dbReference type="SAM" id="Phobius"/>
    </source>
</evidence>
<name>A0A6S6SD32_9BACT</name>
<feature type="transmembrane region" description="Helical" evidence="6">
    <location>
        <begin position="63"/>
        <end position="85"/>
    </location>
</feature>
<feature type="transmembrane region" description="Helical" evidence="6">
    <location>
        <begin position="431"/>
        <end position="449"/>
    </location>
</feature>
<feature type="transmembrane region" description="Helical" evidence="6">
    <location>
        <begin position="469"/>
        <end position="492"/>
    </location>
</feature>
<keyword evidence="3 6" id="KW-1133">Transmembrane helix</keyword>